<dbReference type="EMBL" id="QFQS01000008">
    <property type="protein sequence ID" value="PZQ95299.1"/>
    <property type="molecule type" value="Genomic_DNA"/>
</dbReference>
<accession>A0A2W5S0V1</accession>
<proteinExistence type="predicted"/>
<protein>
    <recommendedName>
        <fullName evidence="4">DUF732 domain-containing protein</fullName>
    </recommendedName>
</protein>
<dbReference type="Proteomes" id="UP000248975">
    <property type="component" value="Unassembled WGS sequence"/>
</dbReference>
<organism evidence="2 3">
    <name type="scientific">Cereibacter sphaeroides</name>
    <name type="common">Rhodobacter sphaeroides</name>
    <dbReference type="NCBI Taxonomy" id="1063"/>
    <lineage>
        <taxon>Bacteria</taxon>
        <taxon>Pseudomonadati</taxon>
        <taxon>Pseudomonadota</taxon>
        <taxon>Alphaproteobacteria</taxon>
        <taxon>Rhodobacterales</taxon>
        <taxon>Paracoccaceae</taxon>
        <taxon>Cereibacter</taxon>
    </lineage>
</organism>
<sequence length="160" mass="17192">MANAFKARLMGGAFALFAIISAAAWAETPAPADIAQEEAYLDVLPKVEIPDDVQPIPGAVNEEFRNCEASWPAGYALARSGPEARALRDIYGLVRVRNVIETQDCGCAGKVADWEVVEDVAAALREQYSVEKLSWQQTKAIAEDAAELTIVAETMCGGSF</sequence>
<evidence type="ECO:0008006" key="4">
    <source>
        <dbReference type="Google" id="ProtNLM"/>
    </source>
</evidence>
<name>A0A2W5S0V1_CERSP</name>
<gene>
    <name evidence="2" type="ORF">DI533_19750</name>
</gene>
<feature type="signal peptide" evidence="1">
    <location>
        <begin position="1"/>
        <end position="26"/>
    </location>
</feature>
<reference evidence="2 3" key="1">
    <citation type="submission" date="2017-08" db="EMBL/GenBank/DDBJ databases">
        <title>Infants hospitalized years apart are colonized by the same room-sourced microbial strains.</title>
        <authorList>
            <person name="Brooks B."/>
            <person name="Olm M.R."/>
            <person name="Firek B.A."/>
            <person name="Baker R."/>
            <person name="Thomas B.C."/>
            <person name="Morowitz M.J."/>
            <person name="Banfield J.F."/>
        </authorList>
    </citation>
    <scope>NUCLEOTIDE SEQUENCE [LARGE SCALE GENOMIC DNA]</scope>
    <source>
        <strain evidence="2">S2_003_000_R2_11</strain>
    </source>
</reference>
<evidence type="ECO:0000256" key="1">
    <source>
        <dbReference type="SAM" id="SignalP"/>
    </source>
</evidence>
<evidence type="ECO:0000313" key="3">
    <source>
        <dbReference type="Proteomes" id="UP000248975"/>
    </source>
</evidence>
<keyword evidence="1" id="KW-0732">Signal</keyword>
<feature type="chain" id="PRO_5015992299" description="DUF732 domain-containing protein" evidence="1">
    <location>
        <begin position="27"/>
        <end position="160"/>
    </location>
</feature>
<dbReference type="AlphaFoldDB" id="A0A2W5S0V1"/>
<comment type="caution">
    <text evidence="2">The sequence shown here is derived from an EMBL/GenBank/DDBJ whole genome shotgun (WGS) entry which is preliminary data.</text>
</comment>
<evidence type="ECO:0000313" key="2">
    <source>
        <dbReference type="EMBL" id="PZQ95299.1"/>
    </source>
</evidence>